<dbReference type="Proteomes" id="UP000179840">
    <property type="component" value="Unassembled WGS sequence"/>
</dbReference>
<comment type="caution">
    <text evidence="2">The sequence shown here is derived from an EMBL/GenBank/DDBJ whole genome shotgun (WGS) entry which is preliminary data.</text>
</comment>
<dbReference type="EMBL" id="LFKP01000005">
    <property type="protein sequence ID" value="OHV97548.1"/>
    <property type="molecule type" value="Genomic_DNA"/>
</dbReference>
<dbReference type="GO" id="GO:0016042">
    <property type="term" value="P:lipid catabolic process"/>
    <property type="evidence" value="ECO:0007669"/>
    <property type="project" value="InterPro"/>
</dbReference>
<reference evidence="2 3" key="1">
    <citation type="submission" date="2015-06" db="EMBL/GenBank/DDBJ databases">
        <title>Draft genome sequencing of a biphenyl-degrading bacterium, Janthinobacterium lividum MEG1.</title>
        <authorList>
            <person name="Shimodaira J."/>
            <person name="Hatta T."/>
        </authorList>
    </citation>
    <scope>NUCLEOTIDE SEQUENCE [LARGE SCALE GENOMIC DNA]</scope>
    <source>
        <strain evidence="2 3">MEG1</strain>
    </source>
</reference>
<evidence type="ECO:0000259" key="1">
    <source>
        <dbReference type="Pfam" id="PF05506"/>
    </source>
</evidence>
<organism evidence="2 3">
    <name type="scientific">Janthinobacterium lividum</name>
    <dbReference type="NCBI Taxonomy" id="29581"/>
    <lineage>
        <taxon>Bacteria</taxon>
        <taxon>Pseudomonadati</taxon>
        <taxon>Pseudomonadota</taxon>
        <taxon>Betaproteobacteria</taxon>
        <taxon>Burkholderiales</taxon>
        <taxon>Oxalobacteraceae</taxon>
        <taxon>Janthinobacterium</taxon>
    </lineage>
</organism>
<dbReference type="RefSeq" id="WP_071076700.1">
    <property type="nucleotide sequence ID" value="NZ_LFKP01000005.1"/>
</dbReference>
<dbReference type="GO" id="GO:0004629">
    <property type="term" value="F:phospholipase C activity"/>
    <property type="evidence" value="ECO:0007669"/>
    <property type="project" value="InterPro"/>
</dbReference>
<feature type="domain" description="Bacterial phospholipase C C-terminal" evidence="1">
    <location>
        <begin position="10"/>
        <end position="56"/>
    </location>
</feature>
<feature type="domain" description="Bacterial phospholipase C C-terminal" evidence="1">
    <location>
        <begin position="67"/>
        <end position="149"/>
    </location>
</feature>
<sequence length="165" mass="18228">MHNASATHRTLDRIPRRYIAEAGKTLEGNWGLTSDGGSYRLWVLGPNGFHRHFIGDLKQEGDTQGPEIQVCHMTCSPAELALKLYNKSSARCFFTVSAEAYRSDGPWTIEVGAGEVGSFHWSLADSGNWYEFSVTCSAQKTFRRRVAGRIENGIDSVSDPSLGRS</sequence>
<name>A0A1S1UBQ5_9BURK</name>
<proteinExistence type="predicted"/>
<protein>
    <recommendedName>
        <fullName evidence="1">Bacterial phospholipase C C-terminal domain-containing protein</fullName>
    </recommendedName>
</protein>
<evidence type="ECO:0000313" key="3">
    <source>
        <dbReference type="Proteomes" id="UP000179840"/>
    </source>
</evidence>
<dbReference type="InterPro" id="IPR008475">
    <property type="entry name" value="PLipase_C_C"/>
</dbReference>
<dbReference type="Pfam" id="PF05506">
    <property type="entry name" value="PLipase_C_C"/>
    <property type="match status" value="2"/>
</dbReference>
<gene>
    <name evidence="2" type="ORF">AKG95_10160</name>
</gene>
<accession>A0A1S1UBQ5</accession>
<dbReference type="AlphaFoldDB" id="A0A1S1UBQ5"/>
<evidence type="ECO:0000313" key="2">
    <source>
        <dbReference type="EMBL" id="OHV97548.1"/>
    </source>
</evidence>